<evidence type="ECO:0000313" key="2">
    <source>
        <dbReference type="EMBL" id="KAJ1985128.1"/>
    </source>
</evidence>
<feature type="transmembrane region" description="Helical" evidence="1">
    <location>
        <begin position="31"/>
        <end position="57"/>
    </location>
</feature>
<dbReference type="Proteomes" id="UP001151582">
    <property type="component" value="Unassembled WGS sequence"/>
</dbReference>
<keyword evidence="1" id="KW-0472">Membrane</keyword>
<keyword evidence="1" id="KW-0812">Transmembrane</keyword>
<dbReference type="OrthoDB" id="10266436at2759"/>
<reference evidence="2" key="1">
    <citation type="submission" date="2022-07" db="EMBL/GenBank/DDBJ databases">
        <title>Phylogenomic reconstructions and comparative analyses of Kickxellomycotina fungi.</title>
        <authorList>
            <person name="Reynolds N.K."/>
            <person name="Stajich J.E."/>
            <person name="Barry K."/>
            <person name="Grigoriev I.V."/>
            <person name="Crous P."/>
            <person name="Smith M.E."/>
        </authorList>
    </citation>
    <scope>NUCLEOTIDE SEQUENCE</scope>
    <source>
        <strain evidence="2">RSA 567</strain>
    </source>
</reference>
<name>A0A9W8BAU0_9FUNG</name>
<evidence type="ECO:0000313" key="3">
    <source>
        <dbReference type="Proteomes" id="UP001151582"/>
    </source>
</evidence>
<accession>A0A9W8BAU0</accession>
<dbReference type="EMBL" id="JANBQB010000004">
    <property type="protein sequence ID" value="KAJ1985128.1"/>
    <property type="molecule type" value="Genomic_DNA"/>
</dbReference>
<proteinExistence type="predicted"/>
<evidence type="ECO:0000256" key="1">
    <source>
        <dbReference type="SAM" id="Phobius"/>
    </source>
</evidence>
<protein>
    <submittedName>
        <fullName evidence="2">Uncharacterized protein</fullName>
    </submittedName>
</protein>
<comment type="caution">
    <text evidence="2">The sequence shown here is derived from an EMBL/GenBank/DDBJ whole genome shotgun (WGS) entry which is preliminary data.</text>
</comment>
<keyword evidence="3" id="KW-1185">Reference proteome</keyword>
<feature type="transmembrane region" description="Helical" evidence="1">
    <location>
        <begin position="189"/>
        <end position="210"/>
    </location>
</feature>
<keyword evidence="1" id="KW-1133">Transmembrane helix</keyword>
<dbReference type="AlphaFoldDB" id="A0A9W8BAU0"/>
<organism evidence="2 3">
    <name type="scientific">Dimargaris verticillata</name>
    <dbReference type="NCBI Taxonomy" id="2761393"/>
    <lineage>
        <taxon>Eukaryota</taxon>
        <taxon>Fungi</taxon>
        <taxon>Fungi incertae sedis</taxon>
        <taxon>Zoopagomycota</taxon>
        <taxon>Kickxellomycotina</taxon>
        <taxon>Dimargaritomycetes</taxon>
        <taxon>Dimargaritales</taxon>
        <taxon>Dimargaritaceae</taxon>
        <taxon>Dimargaris</taxon>
    </lineage>
</organism>
<gene>
    <name evidence="2" type="ORF">H4R34_000205</name>
</gene>
<sequence length="243" mass="27379">MIFTNEYVYDQYLEAAAVTEFIALHARVKPFLYAGIVGNFFCSCMSMCMFSFAVFYIRRMYVNIDGQWMRLAHQALSDRVQLTCIVRDDQLANGSTLDTVARLIIRLDPYIHRFRCVYSLAMGFVWTAFSIVLFLHSGYIQCSDLLATLVPRAVNDRAWSANDPAEGSAAMHMGIGRVVDVCYQEKVELTMAIFIAVTWYIMVISLSYILPPPWKPATTPLSARSRLGSKEHSSSGWGASYAA</sequence>
<feature type="transmembrane region" description="Helical" evidence="1">
    <location>
        <begin position="116"/>
        <end position="136"/>
    </location>
</feature>